<keyword evidence="4" id="KW-1185">Reference proteome</keyword>
<feature type="domain" description="Peptidoglycan binding-like" evidence="2">
    <location>
        <begin position="58"/>
        <end position="102"/>
    </location>
</feature>
<evidence type="ECO:0000313" key="4">
    <source>
        <dbReference type="Proteomes" id="UP000320888"/>
    </source>
</evidence>
<dbReference type="InterPro" id="IPR036365">
    <property type="entry name" value="PGBD-like_sf"/>
</dbReference>
<dbReference type="SUPFAM" id="SSF53955">
    <property type="entry name" value="Lysozyme-like"/>
    <property type="match status" value="1"/>
</dbReference>
<name>A0A553ZRN7_9ACTN</name>
<gene>
    <name evidence="3" type="ORF">FNZ23_00370</name>
</gene>
<dbReference type="InterPro" id="IPR002477">
    <property type="entry name" value="Peptidoglycan-bd-like"/>
</dbReference>
<dbReference type="AlphaFoldDB" id="A0A553ZRN7"/>
<accession>A0A553ZRN7</accession>
<evidence type="ECO:0000259" key="1">
    <source>
        <dbReference type="Pfam" id="PF01464"/>
    </source>
</evidence>
<dbReference type="InterPro" id="IPR036366">
    <property type="entry name" value="PGBDSf"/>
</dbReference>
<dbReference type="Pfam" id="PF01464">
    <property type="entry name" value="SLT"/>
    <property type="match status" value="1"/>
</dbReference>
<dbReference type="Gene3D" id="1.10.530.10">
    <property type="match status" value="1"/>
</dbReference>
<protein>
    <submittedName>
        <fullName evidence="3">Uncharacterized protein</fullName>
    </submittedName>
</protein>
<comment type="caution">
    <text evidence="3">The sequence shown here is derived from an EMBL/GenBank/DDBJ whole genome shotgun (WGS) entry which is preliminary data.</text>
</comment>
<evidence type="ECO:0000313" key="3">
    <source>
        <dbReference type="EMBL" id="TSB44112.1"/>
    </source>
</evidence>
<sequence>MLTNPRHPWDALHLRGVGRYLVVVDHQWCAPWSVLPHRRSQGVGGKVVFLSNVRFGKRNNDVKSVQSALVAAGFSLPAGVTGIYEGQTRSAYAAWQRSLGLTGSDADGFPGCSSLTRLGRKSGFGVDCRQPGAISTSSVRFSKNSAMPNNEATARGFAEQVCTMTGAPSSWITGVSNHANLLTLMFRESSFNSNAVNLHDVNATGAVQSDGAHFNCSRGYAQVTAVTFAENHEEGTSHLIYDPLANIAAAINYIWHRYGDISRVQQANPNLPPHPY</sequence>
<dbReference type="SUPFAM" id="SSF47090">
    <property type="entry name" value="PGBD-like"/>
    <property type="match status" value="1"/>
</dbReference>
<dbReference type="InterPro" id="IPR008258">
    <property type="entry name" value="Transglycosylase_SLT_dom_1"/>
</dbReference>
<dbReference type="InterPro" id="IPR023346">
    <property type="entry name" value="Lysozyme-like_dom_sf"/>
</dbReference>
<dbReference type="Gene3D" id="1.10.101.10">
    <property type="entry name" value="PGBD-like superfamily/PGBD"/>
    <property type="match status" value="1"/>
</dbReference>
<dbReference type="EMBL" id="VKLS01000002">
    <property type="protein sequence ID" value="TSB44112.1"/>
    <property type="molecule type" value="Genomic_DNA"/>
</dbReference>
<reference evidence="3 4" key="1">
    <citation type="submission" date="2019-07" db="EMBL/GenBank/DDBJ databases">
        <title>Draft genome for Streptomyces benahoarensis MZ03-48.</title>
        <authorList>
            <person name="Gonzalez-Pimentel J.L."/>
        </authorList>
    </citation>
    <scope>NUCLEOTIDE SEQUENCE [LARGE SCALE GENOMIC DNA]</scope>
    <source>
        <strain evidence="3 4">MZ03-48</strain>
    </source>
</reference>
<dbReference type="Proteomes" id="UP000320888">
    <property type="component" value="Unassembled WGS sequence"/>
</dbReference>
<proteinExistence type="predicted"/>
<dbReference type="OrthoDB" id="3476732at2"/>
<feature type="domain" description="Transglycosylase SLT" evidence="1">
    <location>
        <begin position="180"/>
        <end position="262"/>
    </location>
</feature>
<organism evidence="3 4">
    <name type="scientific">Streptomyces benahoarensis</name>
    <dbReference type="NCBI Taxonomy" id="2595054"/>
    <lineage>
        <taxon>Bacteria</taxon>
        <taxon>Bacillati</taxon>
        <taxon>Actinomycetota</taxon>
        <taxon>Actinomycetes</taxon>
        <taxon>Kitasatosporales</taxon>
        <taxon>Streptomycetaceae</taxon>
        <taxon>Streptomyces</taxon>
    </lineage>
</organism>
<evidence type="ECO:0000259" key="2">
    <source>
        <dbReference type="Pfam" id="PF01471"/>
    </source>
</evidence>
<dbReference type="Pfam" id="PF01471">
    <property type="entry name" value="PG_binding_1"/>
    <property type="match status" value="1"/>
</dbReference>